<reference evidence="13" key="1">
    <citation type="journal article" date="2010" name="Science">
        <title>Plasticity of animal genome architecture unmasked by rapid evolution of a pelagic tunicate.</title>
        <authorList>
            <person name="Denoeud F."/>
            <person name="Henriet S."/>
            <person name="Mungpakdee S."/>
            <person name="Aury J.M."/>
            <person name="Da Silva C."/>
            <person name="Brinkmann H."/>
            <person name="Mikhaleva J."/>
            <person name="Olsen L.C."/>
            <person name="Jubin C."/>
            <person name="Canestro C."/>
            <person name="Bouquet J.M."/>
            <person name="Danks G."/>
            <person name="Poulain J."/>
            <person name="Campsteijn C."/>
            <person name="Adamski M."/>
            <person name="Cross I."/>
            <person name="Yadetie F."/>
            <person name="Muffato M."/>
            <person name="Louis A."/>
            <person name="Butcher S."/>
            <person name="Tsagkogeorga G."/>
            <person name="Konrad A."/>
            <person name="Singh S."/>
            <person name="Jensen M.F."/>
            <person name="Cong E.H."/>
            <person name="Eikeseth-Otteraa H."/>
            <person name="Noel B."/>
            <person name="Anthouard V."/>
            <person name="Porcel B.M."/>
            <person name="Kachouri-Lafond R."/>
            <person name="Nishino A."/>
            <person name="Ugolini M."/>
            <person name="Chourrout P."/>
            <person name="Nishida H."/>
            <person name="Aasland R."/>
            <person name="Huzurbazar S."/>
            <person name="Westhof E."/>
            <person name="Delsuc F."/>
            <person name="Lehrach H."/>
            <person name="Reinhardt R."/>
            <person name="Weissenbach J."/>
            <person name="Roy S.W."/>
            <person name="Artiguenave F."/>
            <person name="Postlethwait J.H."/>
            <person name="Manak J.R."/>
            <person name="Thompson E.M."/>
            <person name="Jaillon O."/>
            <person name="Du Pasquier L."/>
            <person name="Boudinot P."/>
            <person name="Liberles D.A."/>
            <person name="Volff J.N."/>
            <person name="Philippe H."/>
            <person name="Lenhard B."/>
            <person name="Roest Crollius H."/>
            <person name="Wincker P."/>
            <person name="Chourrout D."/>
        </authorList>
    </citation>
    <scope>NUCLEOTIDE SEQUENCE [LARGE SCALE GENOMIC DNA]</scope>
</reference>
<dbReference type="Gene3D" id="1.20.1060.20">
    <property type="match status" value="1"/>
</dbReference>
<evidence type="ECO:0000256" key="1">
    <source>
        <dbReference type="ARBA" id="ARBA00004123"/>
    </source>
</evidence>
<keyword evidence="7 11" id="KW-0175">Coiled coil</keyword>
<dbReference type="GO" id="GO:0007062">
    <property type="term" value="P:sister chromatid cohesion"/>
    <property type="evidence" value="ECO:0007669"/>
    <property type="project" value="InterPro"/>
</dbReference>
<keyword evidence="8 10" id="KW-0539">Nucleus</keyword>
<evidence type="ECO:0000256" key="4">
    <source>
        <dbReference type="ARBA" id="ARBA00022454"/>
    </source>
</evidence>
<feature type="coiled-coil region" evidence="11">
    <location>
        <begin position="1031"/>
        <end position="1065"/>
    </location>
</feature>
<feature type="coiled-coil region" evidence="11">
    <location>
        <begin position="330"/>
        <end position="485"/>
    </location>
</feature>
<dbReference type="GO" id="GO:0016887">
    <property type="term" value="F:ATP hydrolysis activity"/>
    <property type="evidence" value="ECO:0007669"/>
    <property type="project" value="InterPro"/>
</dbReference>
<evidence type="ECO:0000256" key="3">
    <source>
        <dbReference type="ARBA" id="ARBA00005597"/>
    </source>
</evidence>
<proteinExistence type="inferred from homology"/>
<dbReference type="InParanoid" id="E4WZI1"/>
<feature type="coiled-coil region" evidence="11">
    <location>
        <begin position="753"/>
        <end position="780"/>
    </location>
</feature>
<dbReference type="InterPro" id="IPR010935">
    <property type="entry name" value="SMC_hinge"/>
</dbReference>
<dbReference type="FunFam" id="1.20.1060.20:FF:000001">
    <property type="entry name" value="Structural maintenance of chromosomes 1A"/>
    <property type="match status" value="1"/>
</dbReference>
<protein>
    <recommendedName>
        <fullName evidence="10">Structural maintenance of chromosomes protein</fullName>
    </recommendedName>
</protein>
<evidence type="ECO:0000313" key="14">
    <source>
        <dbReference type="Proteomes" id="UP000001307"/>
    </source>
</evidence>
<evidence type="ECO:0000256" key="6">
    <source>
        <dbReference type="ARBA" id="ARBA00022776"/>
    </source>
</evidence>
<gene>
    <name evidence="13" type="ORF">GSOID_T00013342001</name>
</gene>
<dbReference type="Gene3D" id="3.40.50.300">
    <property type="entry name" value="P-loop containing nucleotide triphosphate hydrolases"/>
    <property type="match status" value="2"/>
</dbReference>
<keyword evidence="4" id="KW-0158">Chromosome</keyword>
<dbReference type="OrthoDB" id="413649at2759"/>
<evidence type="ECO:0000256" key="10">
    <source>
        <dbReference type="PIRNR" id="PIRNR005719"/>
    </source>
</evidence>
<dbReference type="GO" id="GO:0003677">
    <property type="term" value="F:DNA binding"/>
    <property type="evidence" value="ECO:0007669"/>
    <property type="project" value="TreeGrafter"/>
</dbReference>
<dbReference type="InterPro" id="IPR003395">
    <property type="entry name" value="RecF/RecN/SMC_N"/>
</dbReference>
<dbReference type="AlphaFoldDB" id="E4WZI1"/>
<dbReference type="Pfam" id="PF02463">
    <property type="entry name" value="SMC_N"/>
    <property type="match status" value="1"/>
</dbReference>
<dbReference type="Pfam" id="PF06470">
    <property type="entry name" value="SMC_hinge"/>
    <property type="match status" value="1"/>
</dbReference>
<dbReference type="InterPro" id="IPR024704">
    <property type="entry name" value="SMC"/>
</dbReference>
<dbReference type="SMART" id="SM00968">
    <property type="entry name" value="SMC_hinge"/>
    <property type="match status" value="1"/>
</dbReference>
<comment type="similarity">
    <text evidence="3">Belongs to the SMC family. SMC1 subfamily.</text>
</comment>
<dbReference type="Proteomes" id="UP000001307">
    <property type="component" value="Unassembled WGS sequence"/>
</dbReference>
<dbReference type="SUPFAM" id="SSF52540">
    <property type="entry name" value="P-loop containing nucleoside triphosphate hydrolases"/>
    <property type="match status" value="1"/>
</dbReference>
<dbReference type="GO" id="GO:0005634">
    <property type="term" value="C:nucleus"/>
    <property type="evidence" value="ECO:0007669"/>
    <property type="project" value="UniProtKB-SubCell"/>
</dbReference>
<keyword evidence="6" id="KW-0498">Mitosis</keyword>
<evidence type="ECO:0000256" key="7">
    <source>
        <dbReference type="ARBA" id="ARBA00023054"/>
    </source>
</evidence>
<dbReference type="InterPro" id="IPR027417">
    <property type="entry name" value="P-loop_NTPase"/>
</dbReference>
<dbReference type="PANTHER" id="PTHR18937">
    <property type="entry name" value="STRUCTURAL MAINTENANCE OF CHROMOSOMES SMC FAMILY MEMBER"/>
    <property type="match status" value="1"/>
</dbReference>
<accession>E4WZI1</accession>
<comment type="subcellular location">
    <subcellularLocation>
        <location evidence="2">Chromosome</location>
    </subcellularLocation>
    <subcellularLocation>
        <location evidence="1 10">Nucleus</location>
    </subcellularLocation>
</comment>
<name>E4WZI1_OIKDI</name>
<dbReference type="InterPro" id="IPR036277">
    <property type="entry name" value="SMC_hinge_sf"/>
</dbReference>
<keyword evidence="5" id="KW-0132">Cell division</keyword>
<evidence type="ECO:0000256" key="5">
    <source>
        <dbReference type="ARBA" id="ARBA00022618"/>
    </source>
</evidence>
<dbReference type="CDD" id="cd03275">
    <property type="entry name" value="ABC_SMC1_euk"/>
    <property type="match status" value="1"/>
</dbReference>
<keyword evidence="9" id="KW-0131">Cell cycle</keyword>
<evidence type="ECO:0000256" key="11">
    <source>
        <dbReference type="SAM" id="Coils"/>
    </source>
</evidence>
<feature type="coiled-coil region" evidence="11">
    <location>
        <begin position="196"/>
        <end position="294"/>
    </location>
</feature>
<dbReference type="Gene3D" id="1.20.5.340">
    <property type="match status" value="1"/>
</dbReference>
<evidence type="ECO:0000259" key="12">
    <source>
        <dbReference type="SMART" id="SM00968"/>
    </source>
</evidence>
<evidence type="ECO:0000313" key="13">
    <source>
        <dbReference type="EMBL" id="CBY22577.1"/>
    </source>
</evidence>
<dbReference type="PANTHER" id="PTHR18937:SF12">
    <property type="entry name" value="STRUCTURAL MAINTENANCE OF CHROMOSOMES PROTEIN"/>
    <property type="match status" value="1"/>
</dbReference>
<evidence type="ECO:0000256" key="8">
    <source>
        <dbReference type="ARBA" id="ARBA00023242"/>
    </source>
</evidence>
<feature type="coiled-coil region" evidence="11">
    <location>
        <begin position="845"/>
        <end position="900"/>
    </location>
</feature>
<dbReference type="PIRSF" id="PIRSF005719">
    <property type="entry name" value="SMC"/>
    <property type="match status" value="1"/>
</dbReference>
<dbReference type="GO" id="GO:0008278">
    <property type="term" value="C:cohesin complex"/>
    <property type="evidence" value="ECO:0007669"/>
    <property type="project" value="InterPro"/>
</dbReference>
<evidence type="ECO:0000256" key="9">
    <source>
        <dbReference type="ARBA" id="ARBA00023306"/>
    </source>
</evidence>
<sequence length="1237" mass="143200">MGFLEYLEIEDFKSYKGKIKVGPFHKFTAIIGPNGSGKSNLMDAISFVLGEKSSNMRVSRVSQLIHGAPVGEPVANTARVSALIKMENEEGHLESIEFMRVIKDNSTHFYIDDCSVSAADYRSKLETFNIFINSKNFLVYQGKVEEIAMKNPKERMTMFEEISGSAEYKQDYEKAKIEQRDADDASKAAHIKKKGIAQERKEAREEVAQVHQYEKLQEELEEARIQEKLFQLFIIDNNVTKYKEQLRIMKKKHDKVQKKKAECEDEIKKEKSEIGKIQREVNSVEKKCEEKNTAIQELKPAIIKARENTSHIVHKLEIVQKRLDAAMKTHEQKQSIIKGLEGQMEDLENRRQVFEEQAKIDENEKNIQLQQSQLTEYNQLKEKVKIKSSELLDKIRQYEREQQNDQEAIQLKERRQMDIQQTLKSKEQEKEEHSNRLDGLNDYNKRTKEQLSQLDKRRTAIREEVQSADSQIASLNKDLEKVIHQLGSANVEKTESRRAQRRSELVKKLKSLYPGVLGRISDLCDSTHKRYNVALTKVLGRNMEAIVVEDEATGRDCIQYMKEQRCEPETFLPLDYIETKPLNDQLREIIEPKGVKLVFDVINMKNPQVRKALIYACGNSLVCENSAEARLVSSDGTWRRQQAVSLDGTLFQKSGVISGGATDLQRKAAKWEEKEIDTLRSKRDDFAEKLKEATKLKRKEPLLHQLETQITGLQNRLHYNEKDIESSKNRSITEILDAIKSLNQKIQYLQPEIEEIQTRMSGRQKALDKLKSEHEKVEDEVFVQFCVDIGVKNIRQYEQGELNQQTEQNKRRLEFENQLVRLTNLLEYERSNDTFIHVNKWTDVIAKEKVELETLQSKEKQTKAKIQKAENDLQKYHEKRVEVKERLKRQSKATDEAKKKLGIFNKEQSEIKEEMTGIEVQRDKMMDQRHQIYVDCHVNVIKLPLSNGELSWIVDNGMDSSAMDTSQIGSSQRYQVDNTIIVDFSSLDDDYRDLHKDEEEVKKDEMAALVRELIGKVDKCIPPKMRNANRLDHARTNYQETKNEFEDVRKQAKMAKHQFEQFKQRRRGTLMDCFNFVAEKIDETYKFISRNPGAQAYLSVENPDEPFLDGISYNCVAPGKRFRPMDNLSGGEKTIAALALIFAVHAYRPSPFFVLDEVDAALDNTNIGKVADYIKGRREDLQCIVISLKEEFYSKADALIGIYAKQGRTGIQSQVMTFDLTQYEDDASQEIESNSGV</sequence>
<feature type="domain" description="SMC hinge" evidence="12">
    <location>
        <begin position="514"/>
        <end position="633"/>
    </location>
</feature>
<evidence type="ECO:0000256" key="2">
    <source>
        <dbReference type="ARBA" id="ARBA00004286"/>
    </source>
</evidence>
<keyword evidence="14" id="KW-1185">Reference proteome</keyword>
<dbReference type="InterPro" id="IPR028468">
    <property type="entry name" value="Smc1_ABC"/>
</dbReference>
<dbReference type="GO" id="GO:0051301">
    <property type="term" value="P:cell division"/>
    <property type="evidence" value="ECO:0007669"/>
    <property type="project" value="UniProtKB-KW"/>
</dbReference>
<organism evidence="13">
    <name type="scientific">Oikopleura dioica</name>
    <name type="common">Tunicate</name>
    <dbReference type="NCBI Taxonomy" id="34765"/>
    <lineage>
        <taxon>Eukaryota</taxon>
        <taxon>Metazoa</taxon>
        <taxon>Chordata</taxon>
        <taxon>Tunicata</taxon>
        <taxon>Appendicularia</taxon>
        <taxon>Copelata</taxon>
        <taxon>Oikopleuridae</taxon>
        <taxon>Oikopleura</taxon>
    </lineage>
</organism>
<dbReference type="FunCoup" id="E4WZI1">
    <property type="interactions" value="262"/>
</dbReference>
<dbReference type="EMBL" id="FN653019">
    <property type="protein sequence ID" value="CBY22577.1"/>
    <property type="molecule type" value="Genomic_DNA"/>
</dbReference>
<dbReference type="Gene3D" id="3.30.70.1620">
    <property type="match status" value="1"/>
</dbReference>
<dbReference type="GO" id="GO:0005524">
    <property type="term" value="F:ATP binding"/>
    <property type="evidence" value="ECO:0007669"/>
    <property type="project" value="InterPro"/>
</dbReference>
<dbReference type="SUPFAM" id="SSF75553">
    <property type="entry name" value="Smc hinge domain"/>
    <property type="match status" value="1"/>
</dbReference>